<reference evidence="1 2" key="1">
    <citation type="submission" date="2021-01" db="EMBL/GenBank/DDBJ databases">
        <title>Roseomonas sp. nov, a bacterium isolated from an oil production mixture in Yumen Oilfield.</title>
        <authorList>
            <person name="Wu D."/>
        </authorList>
    </citation>
    <scope>NUCLEOTIDE SEQUENCE [LARGE SCALE GENOMIC DNA]</scope>
    <source>
        <strain evidence="1 2">ROY-5-3</strain>
    </source>
</reference>
<comment type="caution">
    <text evidence="1">The sequence shown here is derived from an EMBL/GenBank/DDBJ whole genome shotgun (WGS) entry which is preliminary data.</text>
</comment>
<evidence type="ECO:0000313" key="1">
    <source>
        <dbReference type="EMBL" id="MBU8543991.1"/>
    </source>
</evidence>
<evidence type="ECO:0000313" key="2">
    <source>
        <dbReference type="Proteomes" id="UP000689967"/>
    </source>
</evidence>
<sequence length="259" mass="28333">MADPAARRGIAPAAPPIAADLPVGGIMVGMPCYGGVLLDHALHGLMELQMACHIRGIPFCTTTIRNESLVQRARNRCVAEFLARPGFSHLLFVDADIGFTAEAAFRLIAHDVPLIGGLYRRKTLAASDWCWNRMPADQEKRNPVTGAVSCAAVGTGFLLIQRGTINRMIRATLRRGRKGQPLTSPLRYLPGPGDAGAWRDHTYALFDCWIDEAGNYLSEDFAFCRRWRDLGGDVWADPAVQLTHSGTATFEGDAWGDLR</sequence>
<organism evidence="1 2">
    <name type="scientific">Falsiroseomonas oleicola</name>
    <dbReference type="NCBI Taxonomy" id="2801474"/>
    <lineage>
        <taxon>Bacteria</taxon>
        <taxon>Pseudomonadati</taxon>
        <taxon>Pseudomonadota</taxon>
        <taxon>Alphaproteobacteria</taxon>
        <taxon>Acetobacterales</taxon>
        <taxon>Roseomonadaceae</taxon>
        <taxon>Falsiroseomonas</taxon>
    </lineage>
</organism>
<evidence type="ECO:0008006" key="3">
    <source>
        <dbReference type="Google" id="ProtNLM"/>
    </source>
</evidence>
<dbReference type="Proteomes" id="UP000689967">
    <property type="component" value="Unassembled WGS sequence"/>
</dbReference>
<protein>
    <recommendedName>
        <fullName evidence="3">Glycosyltransferase</fullName>
    </recommendedName>
</protein>
<dbReference type="EMBL" id="JAERQM010000002">
    <property type="protein sequence ID" value="MBU8543991.1"/>
    <property type="molecule type" value="Genomic_DNA"/>
</dbReference>
<dbReference type="RefSeq" id="WP_216874766.1">
    <property type="nucleotide sequence ID" value="NZ_JAERQM010000002.1"/>
</dbReference>
<name>A0ABS6H5P6_9PROT</name>
<keyword evidence="2" id="KW-1185">Reference proteome</keyword>
<proteinExistence type="predicted"/>
<gene>
    <name evidence="1" type="ORF">JJQ90_09765</name>
</gene>
<accession>A0ABS6H5P6</accession>